<dbReference type="Proteomes" id="UP000076842">
    <property type="component" value="Unassembled WGS sequence"/>
</dbReference>
<evidence type="ECO:0000313" key="2">
    <source>
        <dbReference type="Proteomes" id="UP000076842"/>
    </source>
</evidence>
<gene>
    <name evidence="1" type="ORF">CALCODRAFT_98705</name>
</gene>
<name>A0A165D733_9BASI</name>
<dbReference type="EMBL" id="KV424074">
    <property type="protein sequence ID" value="KZT52199.1"/>
    <property type="molecule type" value="Genomic_DNA"/>
</dbReference>
<dbReference type="InParanoid" id="A0A165D733"/>
<proteinExistence type="predicted"/>
<dbReference type="AlphaFoldDB" id="A0A165D733"/>
<sequence>MQVSAGFLAQEYPGRISLVPTVPTRLLTLVQRPSRRNERYELYRQHRDDLVAGKTRLVSPGISLSQMPLKRHDGKPWGGLARWPEMGRRSRSWWGGERVRAKLAALRRWCPESSFGVEVLSIILGADPGSSPPLDRPIGAFPGSYTLIHCATCTKGSPNALKGMSEKRSWVSLRRRRRFLD</sequence>
<evidence type="ECO:0000313" key="1">
    <source>
        <dbReference type="EMBL" id="KZT52199.1"/>
    </source>
</evidence>
<organism evidence="1 2">
    <name type="scientific">Calocera cornea HHB12733</name>
    <dbReference type="NCBI Taxonomy" id="1353952"/>
    <lineage>
        <taxon>Eukaryota</taxon>
        <taxon>Fungi</taxon>
        <taxon>Dikarya</taxon>
        <taxon>Basidiomycota</taxon>
        <taxon>Agaricomycotina</taxon>
        <taxon>Dacrymycetes</taxon>
        <taxon>Dacrymycetales</taxon>
        <taxon>Dacrymycetaceae</taxon>
        <taxon>Calocera</taxon>
    </lineage>
</organism>
<protein>
    <submittedName>
        <fullName evidence="1">Uncharacterized protein</fullName>
    </submittedName>
</protein>
<keyword evidence="2" id="KW-1185">Reference proteome</keyword>
<accession>A0A165D733</accession>
<reference evidence="1 2" key="1">
    <citation type="journal article" date="2016" name="Mol. Biol. Evol.">
        <title>Comparative Genomics of Early-Diverging Mushroom-Forming Fungi Provides Insights into the Origins of Lignocellulose Decay Capabilities.</title>
        <authorList>
            <person name="Nagy L.G."/>
            <person name="Riley R."/>
            <person name="Tritt A."/>
            <person name="Adam C."/>
            <person name="Daum C."/>
            <person name="Floudas D."/>
            <person name="Sun H."/>
            <person name="Yadav J.S."/>
            <person name="Pangilinan J."/>
            <person name="Larsson K.H."/>
            <person name="Matsuura K."/>
            <person name="Barry K."/>
            <person name="Labutti K."/>
            <person name="Kuo R."/>
            <person name="Ohm R.A."/>
            <person name="Bhattacharya S.S."/>
            <person name="Shirouzu T."/>
            <person name="Yoshinaga Y."/>
            <person name="Martin F.M."/>
            <person name="Grigoriev I.V."/>
            <person name="Hibbett D.S."/>
        </authorList>
    </citation>
    <scope>NUCLEOTIDE SEQUENCE [LARGE SCALE GENOMIC DNA]</scope>
    <source>
        <strain evidence="1 2">HHB12733</strain>
    </source>
</reference>